<keyword evidence="8" id="KW-0812">Transmembrane</keyword>
<dbReference type="GO" id="GO:0020037">
    <property type="term" value="F:heme binding"/>
    <property type="evidence" value="ECO:0007669"/>
    <property type="project" value="InterPro"/>
</dbReference>
<dbReference type="PRINTS" id="PR00385">
    <property type="entry name" value="P450"/>
</dbReference>
<dbReference type="Gene3D" id="1.10.630.10">
    <property type="entry name" value="Cytochrome P450"/>
    <property type="match status" value="1"/>
</dbReference>
<evidence type="ECO:0000256" key="1">
    <source>
        <dbReference type="ARBA" id="ARBA00001971"/>
    </source>
</evidence>
<evidence type="ECO:0000256" key="2">
    <source>
        <dbReference type="ARBA" id="ARBA00010617"/>
    </source>
</evidence>
<evidence type="ECO:0000256" key="8">
    <source>
        <dbReference type="SAM" id="Phobius"/>
    </source>
</evidence>
<keyword evidence="10" id="KW-1185">Reference proteome</keyword>
<organism evidence="9 10">
    <name type="scientific">Saccharata proteae CBS 121410</name>
    <dbReference type="NCBI Taxonomy" id="1314787"/>
    <lineage>
        <taxon>Eukaryota</taxon>
        <taxon>Fungi</taxon>
        <taxon>Dikarya</taxon>
        <taxon>Ascomycota</taxon>
        <taxon>Pezizomycotina</taxon>
        <taxon>Dothideomycetes</taxon>
        <taxon>Dothideomycetes incertae sedis</taxon>
        <taxon>Botryosphaeriales</taxon>
        <taxon>Saccharataceae</taxon>
        <taxon>Saccharata</taxon>
    </lineage>
</organism>
<dbReference type="InterPro" id="IPR017972">
    <property type="entry name" value="Cyt_P450_CS"/>
</dbReference>
<dbReference type="InterPro" id="IPR001128">
    <property type="entry name" value="Cyt_P450"/>
</dbReference>
<evidence type="ECO:0000256" key="4">
    <source>
        <dbReference type="ARBA" id="ARBA00023002"/>
    </source>
</evidence>
<accession>A0A9P4LW65</accession>
<sequence length="499" mass="56643">MALIDSILITFPYLEISPSLLLAIISVAVVCFILVLSPRKAKIKVPLVGSHLSNQEFISSAEAILHDNHSRYGDRIYRLKTEYGETLIISPKYLDELKYLPDDVLNFGAAVRDMFAGRYSLLSESLDPTTLHALKSDLTPALGRLMPAISDEIDTALKYALRSVTEAWTPIRVHPAVLDVITQVSACLFVGEPLCRDQRWIALTRDYITYQQPGIQAINNWKPWLRPFIYRFIPELQKLYKVRREAVEFLKPYIQARQNDDKRWDDMTQWMQDGAGPGWRTDYEAQATSQIELAGAALHTTSMALTHALFDLAAHKAEYLGPLRSELQSVLAQTNNTFTKATLSKLSLLDSFVKESQRINPLGYTTFRRRVMRDLALSDGTVLPTGTLLEINVHSRDRDLVQDPDVFDGFRYHRLRQQEGMENEHLFFGSSSEYLNWGAGRHACPGRVLAATEVKMVLANVLMEYDLELSDGIRPKNLVHGFMITPDPAKELMFRKRAV</sequence>
<dbReference type="GO" id="GO:0004497">
    <property type="term" value="F:monooxygenase activity"/>
    <property type="evidence" value="ECO:0007669"/>
    <property type="project" value="UniProtKB-KW"/>
</dbReference>
<dbReference type="CDD" id="cd11041">
    <property type="entry name" value="CYP503A1-like"/>
    <property type="match status" value="1"/>
</dbReference>
<evidence type="ECO:0000313" key="9">
    <source>
        <dbReference type="EMBL" id="KAF2088200.1"/>
    </source>
</evidence>
<proteinExistence type="inferred from homology"/>
<dbReference type="PANTHER" id="PTHR46206">
    <property type="entry name" value="CYTOCHROME P450"/>
    <property type="match status" value="1"/>
</dbReference>
<feature type="binding site" description="axial binding residue" evidence="6">
    <location>
        <position position="444"/>
    </location>
    <ligand>
        <name>heme</name>
        <dbReference type="ChEBI" id="CHEBI:30413"/>
    </ligand>
    <ligandPart>
        <name>Fe</name>
        <dbReference type="ChEBI" id="CHEBI:18248"/>
    </ligandPart>
</feature>
<keyword evidence="8" id="KW-0472">Membrane</keyword>
<dbReference type="OrthoDB" id="1844152at2759"/>
<dbReference type="EMBL" id="ML978717">
    <property type="protein sequence ID" value="KAF2088200.1"/>
    <property type="molecule type" value="Genomic_DNA"/>
</dbReference>
<comment type="caution">
    <text evidence="9">The sequence shown here is derived from an EMBL/GenBank/DDBJ whole genome shotgun (WGS) entry which is preliminary data.</text>
</comment>
<dbReference type="GO" id="GO:0005506">
    <property type="term" value="F:iron ion binding"/>
    <property type="evidence" value="ECO:0007669"/>
    <property type="project" value="InterPro"/>
</dbReference>
<keyword evidence="8" id="KW-1133">Transmembrane helix</keyword>
<feature type="transmembrane region" description="Helical" evidence="8">
    <location>
        <begin position="20"/>
        <end position="37"/>
    </location>
</feature>
<evidence type="ECO:0000256" key="7">
    <source>
        <dbReference type="RuleBase" id="RU000461"/>
    </source>
</evidence>
<comment type="similarity">
    <text evidence="2 7">Belongs to the cytochrome P450 family.</text>
</comment>
<dbReference type="InterPro" id="IPR002403">
    <property type="entry name" value="Cyt_P450_E_grp-IV"/>
</dbReference>
<gene>
    <name evidence="9" type="ORF">K490DRAFT_64878</name>
</gene>
<keyword evidence="3 6" id="KW-0479">Metal-binding</keyword>
<keyword evidence="7" id="KW-0503">Monooxygenase</keyword>
<dbReference type="PANTHER" id="PTHR46206:SF7">
    <property type="entry name" value="P450, PUTATIVE (EUROFUNG)-RELATED"/>
    <property type="match status" value="1"/>
</dbReference>
<dbReference type="Proteomes" id="UP000799776">
    <property type="component" value="Unassembled WGS sequence"/>
</dbReference>
<dbReference type="GO" id="GO:0016705">
    <property type="term" value="F:oxidoreductase activity, acting on paired donors, with incorporation or reduction of molecular oxygen"/>
    <property type="evidence" value="ECO:0007669"/>
    <property type="project" value="InterPro"/>
</dbReference>
<comment type="cofactor">
    <cofactor evidence="1 6">
        <name>heme</name>
        <dbReference type="ChEBI" id="CHEBI:30413"/>
    </cofactor>
</comment>
<name>A0A9P4LW65_9PEZI</name>
<evidence type="ECO:0000313" key="10">
    <source>
        <dbReference type="Proteomes" id="UP000799776"/>
    </source>
</evidence>
<evidence type="ECO:0000256" key="5">
    <source>
        <dbReference type="ARBA" id="ARBA00023004"/>
    </source>
</evidence>
<dbReference type="SUPFAM" id="SSF48264">
    <property type="entry name" value="Cytochrome P450"/>
    <property type="match status" value="1"/>
</dbReference>
<keyword evidence="4 7" id="KW-0560">Oxidoreductase</keyword>
<evidence type="ECO:0000256" key="6">
    <source>
        <dbReference type="PIRSR" id="PIRSR602403-1"/>
    </source>
</evidence>
<dbReference type="PRINTS" id="PR00465">
    <property type="entry name" value="EP450IV"/>
</dbReference>
<keyword evidence="5 6" id="KW-0408">Iron</keyword>
<dbReference type="InterPro" id="IPR036396">
    <property type="entry name" value="Cyt_P450_sf"/>
</dbReference>
<dbReference type="AlphaFoldDB" id="A0A9P4LW65"/>
<protein>
    <submittedName>
        <fullName evidence="9">Cytochrome P450</fullName>
    </submittedName>
</protein>
<dbReference type="Pfam" id="PF00067">
    <property type="entry name" value="p450"/>
    <property type="match status" value="1"/>
</dbReference>
<evidence type="ECO:0000256" key="3">
    <source>
        <dbReference type="ARBA" id="ARBA00022723"/>
    </source>
</evidence>
<dbReference type="PROSITE" id="PS00086">
    <property type="entry name" value="CYTOCHROME_P450"/>
    <property type="match status" value="1"/>
</dbReference>
<keyword evidence="6 7" id="KW-0349">Heme</keyword>
<reference evidence="9" key="1">
    <citation type="journal article" date="2020" name="Stud. Mycol.">
        <title>101 Dothideomycetes genomes: a test case for predicting lifestyles and emergence of pathogens.</title>
        <authorList>
            <person name="Haridas S."/>
            <person name="Albert R."/>
            <person name="Binder M."/>
            <person name="Bloem J."/>
            <person name="Labutti K."/>
            <person name="Salamov A."/>
            <person name="Andreopoulos B."/>
            <person name="Baker S."/>
            <person name="Barry K."/>
            <person name="Bills G."/>
            <person name="Bluhm B."/>
            <person name="Cannon C."/>
            <person name="Castanera R."/>
            <person name="Culley D."/>
            <person name="Daum C."/>
            <person name="Ezra D."/>
            <person name="Gonzalez J."/>
            <person name="Henrissat B."/>
            <person name="Kuo A."/>
            <person name="Liang C."/>
            <person name="Lipzen A."/>
            <person name="Lutzoni F."/>
            <person name="Magnuson J."/>
            <person name="Mondo S."/>
            <person name="Nolan M."/>
            <person name="Ohm R."/>
            <person name="Pangilinan J."/>
            <person name="Park H.-J."/>
            <person name="Ramirez L."/>
            <person name="Alfaro M."/>
            <person name="Sun H."/>
            <person name="Tritt A."/>
            <person name="Yoshinaga Y."/>
            <person name="Zwiers L.-H."/>
            <person name="Turgeon B."/>
            <person name="Goodwin S."/>
            <person name="Spatafora J."/>
            <person name="Crous P."/>
            <person name="Grigoriev I."/>
        </authorList>
    </citation>
    <scope>NUCLEOTIDE SEQUENCE</scope>
    <source>
        <strain evidence="9">CBS 121410</strain>
    </source>
</reference>